<evidence type="ECO:0000313" key="4">
    <source>
        <dbReference type="EMBL" id="MBE9066274.1"/>
    </source>
</evidence>
<reference evidence="4" key="1">
    <citation type="submission" date="2020-10" db="EMBL/GenBank/DDBJ databases">
        <authorList>
            <person name="Castelo-Branco R."/>
            <person name="Eusebio N."/>
            <person name="Adriana R."/>
            <person name="Vieira A."/>
            <person name="Brugerolle De Fraissinette N."/>
            <person name="Rezende De Castro R."/>
            <person name="Schneider M.P."/>
            <person name="Vasconcelos V."/>
            <person name="Leao P.N."/>
        </authorList>
    </citation>
    <scope>NUCLEOTIDE SEQUENCE</scope>
    <source>
        <strain evidence="4">LEGE 11479</strain>
    </source>
</reference>
<sequence length="738" mass="80814">MVSPIIKRYLLAVQRYKWAGLTCLLSIVGASGVVALQPPPPVEYYAEGMLVDNSPLVSLTNTADTIDQLGRGIISEDQLLPEVLLKEVSRQLVTRGVELAPDEIRRNTTVVVSGGKKDEPGVRAVVRFIHDDEETATIVLNTLFQGMVELSRVRNKARLQAIIDALNERLPPIESALRQAEQTLEQYDRQRGPAIQAAEDGSLLGQISGGQQQRRQNEIAIEDIRTEMQSLQQRLGMSPTEAYVSSALSADPIIANLRVQLYGIDTQYQQLKASGYRDSHPAVLELNTTKQTLGAQLSERVDEVFPGLSRQLATLPQGAAVNINQNLDPARAALANQLIDLEREGARLIRQNQTLAKVEQDLRRDYAGLPNLQLERERLANQVGLKKLLYDQIQARIVDAEAAEAETVSSLTVANPPTAVINEPEKPNPATILLAGGLLGLVAGGGIIFLLDMLDGTIRTPEDLEKLLRDQDMPILGAIPVIRTRPAKAAPILVQADSQYHSSYERCLSKLRLTGFEDSVIGPRVVLVTSTIANEGKSITAYNLAIAAAQAGRRTLLVESDLRSPSKAQYLGLVNDDRVLLEPLRYYGGSIGDNVRMVPSIENLYVSPSPGPQRQAAAILESSEMRRFLDDARERFDMVILDTPSLSRVDDALLLEEQTDGMVLVARPGVTERAVLNTALEELDLNEDIRLLGVLINGADAALQDDEVDDDFQDDDDDSYVLVEDEIPRPVAAAPVDF</sequence>
<dbReference type="EMBL" id="JADEXP010000035">
    <property type="protein sequence ID" value="MBE9066274.1"/>
    <property type="molecule type" value="Genomic_DNA"/>
</dbReference>
<dbReference type="PANTHER" id="PTHR32309:SF13">
    <property type="entry name" value="FERRIC ENTEROBACTIN TRANSPORT PROTEIN FEPE"/>
    <property type="match status" value="1"/>
</dbReference>
<keyword evidence="5" id="KW-1185">Reference proteome</keyword>
<dbReference type="GO" id="GO:0004713">
    <property type="term" value="F:protein tyrosine kinase activity"/>
    <property type="evidence" value="ECO:0007669"/>
    <property type="project" value="TreeGrafter"/>
</dbReference>
<dbReference type="Proteomes" id="UP000615026">
    <property type="component" value="Unassembled WGS sequence"/>
</dbReference>
<dbReference type="RefSeq" id="WP_193991914.1">
    <property type="nucleotide sequence ID" value="NZ_JADEXP010000035.1"/>
</dbReference>
<dbReference type="InterPro" id="IPR050445">
    <property type="entry name" value="Bact_polysacc_biosynth/exp"/>
</dbReference>
<comment type="caution">
    <text evidence="4">The sequence shown here is derived from an EMBL/GenBank/DDBJ whole genome shotgun (WGS) entry which is preliminary data.</text>
</comment>
<evidence type="ECO:0000256" key="1">
    <source>
        <dbReference type="ARBA" id="ARBA00022741"/>
    </source>
</evidence>
<organism evidence="4 5">
    <name type="scientific">Leptolyngbya cf. ectocarpi LEGE 11479</name>
    <dbReference type="NCBI Taxonomy" id="1828722"/>
    <lineage>
        <taxon>Bacteria</taxon>
        <taxon>Bacillati</taxon>
        <taxon>Cyanobacteriota</taxon>
        <taxon>Cyanophyceae</taxon>
        <taxon>Leptolyngbyales</taxon>
        <taxon>Leptolyngbyaceae</taxon>
        <taxon>Leptolyngbya group</taxon>
        <taxon>Leptolyngbya</taxon>
    </lineage>
</organism>
<dbReference type="Pfam" id="PF01656">
    <property type="entry name" value="CbiA"/>
    <property type="match status" value="1"/>
</dbReference>
<dbReference type="PANTHER" id="PTHR32309">
    <property type="entry name" value="TYROSINE-PROTEIN KINASE"/>
    <property type="match status" value="1"/>
</dbReference>
<dbReference type="InterPro" id="IPR027417">
    <property type="entry name" value="P-loop_NTPase"/>
</dbReference>
<protein>
    <submittedName>
        <fullName evidence="4">Cobalamin biosynthesis protein CobQ</fullName>
    </submittedName>
</protein>
<dbReference type="AlphaFoldDB" id="A0A928X2C0"/>
<dbReference type="Gene3D" id="3.40.50.300">
    <property type="entry name" value="P-loop containing nucleotide triphosphate hydrolases"/>
    <property type="match status" value="1"/>
</dbReference>
<proteinExistence type="predicted"/>
<evidence type="ECO:0000259" key="3">
    <source>
        <dbReference type="Pfam" id="PF01656"/>
    </source>
</evidence>
<dbReference type="InterPro" id="IPR002586">
    <property type="entry name" value="CobQ/CobB/MinD/ParA_Nub-bd_dom"/>
</dbReference>
<dbReference type="CDD" id="cd05387">
    <property type="entry name" value="BY-kinase"/>
    <property type="match status" value="1"/>
</dbReference>
<gene>
    <name evidence="4" type="ORF">IQ260_06375</name>
</gene>
<keyword evidence="2" id="KW-0067">ATP-binding</keyword>
<name>A0A928X2C0_LEPEC</name>
<dbReference type="SUPFAM" id="SSF52540">
    <property type="entry name" value="P-loop containing nucleoside triphosphate hydrolases"/>
    <property type="match status" value="1"/>
</dbReference>
<keyword evidence="1" id="KW-0547">Nucleotide-binding</keyword>
<dbReference type="InterPro" id="IPR005702">
    <property type="entry name" value="Wzc-like_C"/>
</dbReference>
<feature type="domain" description="CobQ/CobB/MinD/ParA nucleotide binding" evidence="3">
    <location>
        <begin position="527"/>
        <end position="716"/>
    </location>
</feature>
<dbReference type="GO" id="GO:0005886">
    <property type="term" value="C:plasma membrane"/>
    <property type="evidence" value="ECO:0007669"/>
    <property type="project" value="TreeGrafter"/>
</dbReference>
<accession>A0A928X2C0</accession>
<evidence type="ECO:0000313" key="5">
    <source>
        <dbReference type="Proteomes" id="UP000615026"/>
    </source>
</evidence>
<evidence type="ECO:0000256" key="2">
    <source>
        <dbReference type="ARBA" id="ARBA00022840"/>
    </source>
</evidence>